<dbReference type="PROSITE" id="PS51257">
    <property type="entry name" value="PROKAR_LIPOPROTEIN"/>
    <property type="match status" value="1"/>
</dbReference>
<evidence type="ECO:0000313" key="4">
    <source>
        <dbReference type="Proteomes" id="UP000215694"/>
    </source>
</evidence>
<feature type="chain" id="PRO_5039538593" evidence="2">
    <location>
        <begin position="20"/>
        <end position="669"/>
    </location>
</feature>
<name>A0A371J6T7_9FIRM</name>
<feature type="signal peptide" evidence="2">
    <location>
        <begin position="1"/>
        <end position="19"/>
    </location>
</feature>
<organism evidence="3 4">
    <name type="scientific">Romboutsia weinsteinii</name>
    <dbReference type="NCBI Taxonomy" id="2020949"/>
    <lineage>
        <taxon>Bacteria</taxon>
        <taxon>Bacillati</taxon>
        <taxon>Bacillota</taxon>
        <taxon>Clostridia</taxon>
        <taxon>Peptostreptococcales</taxon>
        <taxon>Peptostreptococcaceae</taxon>
        <taxon>Romboutsia</taxon>
    </lineage>
</organism>
<evidence type="ECO:0000256" key="2">
    <source>
        <dbReference type="SAM" id="SignalP"/>
    </source>
</evidence>
<dbReference type="RefSeq" id="WP_094366397.1">
    <property type="nucleotide sequence ID" value="NZ_NOJY02000006.1"/>
</dbReference>
<feature type="region of interest" description="Disordered" evidence="1">
    <location>
        <begin position="627"/>
        <end position="669"/>
    </location>
</feature>
<dbReference type="Pfam" id="PF14262">
    <property type="entry name" value="Cthe_2159"/>
    <property type="match status" value="1"/>
</dbReference>
<feature type="region of interest" description="Disordered" evidence="1">
    <location>
        <begin position="270"/>
        <end position="340"/>
    </location>
</feature>
<dbReference type="EMBL" id="NOJY02000006">
    <property type="protein sequence ID" value="RDY28491.1"/>
    <property type="molecule type" value="Genomic_DNA"/>
</dbReference>
<gene>
    <name evidence="3" type="ORF">CHL78_004710</name>
</gene>
<feature type="region of interest" description="Disordered" evidence="1">
    <location>
        <begin position="439"/>
        <end position="462"/>
    </location>
</feature>
<proteinExistence type="predicted"/>
<feature type="compositionally biased region" description="Gly residues" evidence="1">
    <location>
        <begin position="635"/>
        <end position="650"/>
    </location>
</feature>
<sequence length="669" mass="69820">MNKKLITMISALSLCVSVAACSKKNDTSKTENTTGSSVNIESMKSESIGDADTFIKLGSEISIEGEGARVENNKVKITSAGTYSISGKLENGQIIVNAGDEDKVYIILNGVDITSSNSAPIYALNSKKLIIALQKGTENNITDGEEYIFEDESSDEPNASIFSKDDIVIIGEGKLTVNGNYNHGIVSKDKLKIQSGNITINANNDGIKGKDCINITDGDITINSQGDGIQSNNTTDETKGYVFIEGGKLNITSGEDGIQAETQVLIKDGDITINSGGGSENSTKSNGSKGDRSEIPNQDVGEMPVQGEDMGERPEMPEISNQQQPALEENVRNNEASDSITEETVSTKAIKAISNIVIEGGNIEIDSCDDSIHSNNSITISGGTMNIASGDDGIHSDAELNINGGTINITKSYEGLESEVININDGSIHLVASDDGINATETSTESSENTQQTNKQNGASQKAQININGGYTYVDASGDGIDSNGNITMKDGTLIVNGPTNNGNGSLDYDGIFDISGGTLIASGSAGMVQTPSSSSSQKALNISLTSQEAGNIINIQSEDGKEILTFAPAKQYQSVIVSTPDIESNKKYAVLVGGSSTGKSTDGVYSEGKHSGGTIIKTEAAQDTITNITQEGATTGGGVGGPKGQGQPCGQGDRKEMKNPSDMNTTKQ</sequence>
<keyword evidence="4" id="KW-1185">Reference proteome</keyword>
<feature type="compositionally biased region" description="Low complexity" evidence="1">
    <location>
        <begin position="440"/>
        <end position="454"/>
    </location>
</feature>
<dbReference type="Proteomes" id="UP000215694">
    <property type="component" value="Unassembled WGS sequence"/>
</dbReference>
<comment type="caution">
    <text evidence="3">The sequence shown here is derived from an EMBL/GenBank/DDBJ whole genome shotgun (WGS) entry which is preliminary data.</text>
</comment>
<dbReference type="InterPro" id="IPR025584">
    <property type="entry name" value="Cthe_2159"/>
</dbReference>
<keyword evidence="2" id="KW-0732">Signal</keyword>
<dbReference type="OrthoDB" id="9812829at2"/>
<evidence type="ECO:0000256" key="1">
    <source>
        <dbReference type="SAM" id="MobiDB-lite"/>
    </source>
</evidence>
<reference evidence="3 4" key="1">
    <citation type="journal article" date="2017" name="Genome Announc.">
        <title>Draft Genome Sequence of Romboutsia weinsteinii sp. nov. Strain CCRI-19649(T) Isolated from Surface Water.</title>
        <authorList>
            <person name="Maheux A.F."/>
            <person name="Boudreau D.K."/>
            <person name="Berube E."/>
            <person name="Boissinot M."/>
            <person name="Cantin P."/>
            <person name="Raymond F."/>
            <person name="Corbeil J."/>
            <person name="Omar R.F."/>
            <person name="Bergeron M.G."/>
        </authorList>
    </citation>
    <scope>NUCLEOTIDE SEQUENCE [LARGE SCALE GENOMIC DNA]</scope>
    <source>
        <strain evidence="3 4">CCRI-19649</strain>
    </source>
</reference>
<protein>
    <submittedName>
        <fullName evidence="3">Carbohydrate-binding domain-containing protein</fullName>
    </submittedName>
</protein>
<dbReference type="AlphaFoldDB" id="A0A371J6T7"/>
<evidence type="ECO:0000313" key="3">
    <source>
        <dbReference type="EMBL" id="RDY28491.1"/>
    </source>
</evidence>
<accession>A0A371J6T7</accession>